<gene>
    <name evidence="1" type="ORF">BDQ94DRAFT_136915</name>
</gene>
<accession>A0A3F3QES9</accession>
<proteinExistence type="predicted"/>
<dbReference type="Proteomes" id="UP000253729">
    <property type="component" value="Unassembled WGS sequence"/>
</dbReference>
<dbReference type="RefSeq" id="XP_026630765.1">
    <property type="nucleotide sequence ID" value="XM_026764959.1"/>
</dbReference>
<dbReference type="AlphaFoldDB" id="A0A3F3QES9"/>
<protein>
    <submittedName>
        <fullName evidence="1">Uncharacterized protein</fullName>
    </submittedName>
</protein>
<dbReference type="EMBL" id="KZ852035">
    <property type="protein sequence ID" value="RDH37743.1"/>
    <property type="molecule type" value="Genomic_DNA"/>
</dbReference>
<organism evidence="1 2">
    <name type="scientific">Aspergillus welwitschiae</name>
    <dbReference type="NCBI Taxonomy" id="1341132"/>
    <lineage>
        <taxon>Eukaryota</taxon>
        <taxon>Fungi</taxon>
        <taxon>Dikarya</taxon>
        <taxon>Ascomycota</taxon>
        <taxon>Pezizomycotina</taxon>
        <taxon>Eurotiomycetes</taxon>
        <taxon>Eurotiomycetidae</taxon>
        <taxon>Eurotiales</taxon>
        <taxon>Aspergillaceae</taxon>
        <taxon>Aspergillus</taxon>
        <taxon>Aspergillus subgen. Circumdati</taxon>
    </lineage>
</organism>
<keyword evidence="2" id="KW-1185">Reference proteome</keyword>
<dbReference type="GeneID" id="38133315"/>
<name>A0A3F3QES9_9EURO</name>
<reference evidence="1 2" key="1">
    <citation type="submission" date="2018-07" db="EMBL/GenBank/DDBJ databases">
        <title>The genomes of Aspergillus section Nigri reveals drivers in fungal speciation.</title>
        <authorList>
            <consortium name="DOE Joint Genome Institute"/>
            <person name="Vesth T.C."/>
            <person name="Nybo J."/>
            <person name="Theobald S."/>
            <person name="Brandl J."/>
            <person name="Frisvad J.C."/>
            <person name="Nielsen K.F."/>
            <person name="Lyhne E.K."/>
            <person name="Kogle M.E."/>
            <person name="Kuo A."/>
            <person name="Riley R."/>
            <person name="Clum A."/>
            <person name="Nolan M."/>
            <person name="Lipzen A."/>
            <person name="Salamov A."/>
            <person name="Henrissat B."/>
            <person name="Wiebenga A."/>
            <person name="De vries R.P."/>
            <person name="Grigoriev I.V."/>
            <person name="Mortensen U.H."/>
            <person name="Andersen M.R."/>
            <person name="Baker S.E."/>
        </authorList>
    </citation>
    <scope>NUCLEOTIDE SEQUENCE [LARGE SCALE GENOMIC DNA]</scope>
    <source>
        <strain evidence="1 2">CBS 139.54b</strain>
    </source>
</reference>
<sequence length="59" mass="6525">MFCLLIPIWAGVMDPNDSKGQPSPGEKLLTRKTLDSQLSLVLTPSQLAPRDPKFNCELL</sequence>
<evidence type="ECO:0000313" key="2">
    <source>
        <dbReference type="Proteomes" id="UP000253729"/>
    </source>
</evidence>
<evidence type="ECO:0000313" key="1">
    <source>
        <dbReference type="EMBL" id="RDH37743.1"/>
    </source>
</evidence>